<name>A0A0F8ZKL0_9ZZZZ</name>
<dbReference type="AlphaFoldDB" id="A0A0F8ZKL0"/>
<comment type="caution">
    <text evidence="1">The sequence shown here is derived from an EMBL/GenBank/DDBJ whole genome shotgun (WGS) entry which is preliminary data.</text>
</comment>
<organism evidence="1">
    <name type="scientific">marine sediment metagenome</name>
    <dbReference type="NCBI Taxonomy" id="412755"/>
    <lineage>
        <taxon>unclassified sequences</taxon>
        <taxon>metagenomes</taxon>
        <taxon>ecological metagenomes</taxon>
    </lineage>
</organism>
<accession>A0A0F8ZKL0</accession>
<sequence>MTDSRTPSDLVIEVISDLQQSLEDLTHEDQRDDPNVW</sequence>
<evidence type="ECO:0000313" key="1">
    <source>
        <dbReference type="EMBL" id="KKK66939.1"/>
    </source>
</evidence>
<feature type="non-terminal residue" evidence="1">
    <location>
        <position position="37"/>
    </location>
</feature>
<gene>
    <name evidence="1" type="ORF">LCGC14_2959040</name>
</gene>
<reference evidence="1" key="1">
    <citation type="journal article" date="2015" name="Nature">
        <title>Complex archaea that bridge the gap between prokaryotes and eukaryotes.</title>
        <authorList>
            <person name="Spang A."/>
            <person name="Saw J.H."/>
            <person name="Jorgensen S.L."/>
            <person name="Zaremba-Niedzwiedzka K."/>
            <person name="Martijn J."/>
            <person name="Lind A.E."/>
            <person name="van Eijk R."/>
            <person name="Schleper C."/>
            <person name="Guy L."/>
            <person name="Ettema T.J."/>
        </authorList>
    </citation>
    <scope>NUCLEOTIDE SEQUENCE</scope>
</reference>
<proteinExistence type="predicted"/>
<dbReference type="EMBL" id="LAZR01059841">
    <property type="protein sequence ID" value="KKK66939.1"/>
    <property type="molecule type" value="Genomic_DNA"/>
</dbReference>
<protein>
    <submittedName>
        <fullName evidence="1">Uncharacterized protein</fullName>
    </submittedName>
</protein>